<dbReference type="EC" id="6.1.1.16" evidence="12"/>
<dbReference type="Pfam" id="PF09190">
    <property type="entry name" value="DALR_2"/>
    <property type="match status" value="1"/>
</dbReference>
<dbReference type="Pfam" id="PF01406">
    <property type="entry name" value="tRNA-synt_1e"/>
    <property type="match status" value="1"/>
</dbReference>
<reference evidence="14 15" key="1">
    <citation type="submission" date="2019-11" db="EMBL/GenBank/DDBJ databases">
        <title>Acidiferrimicrobium australis gen. nov., sp. nov., an acidophilic and obligately heterotrophic, member of the Actinobacteria that catalyses dissimilatory oxido- reduction of iron isolated from metal-rich acidic water in Chile.</title>
        <authorList>
            <person name="Gonzalez D."/>
            <person name="Huber K."/>
            <person name="Hedrich S."/>
            <person name="Rojas-Villalobos C."/>
            <person name="Quatrini R."/>
            <person name="Dinamarca M.A."/>
            <person name="Schwarz A."/>
            <person name="Canales C."/>
            <person name="Nancucheo I."/>
        </authorList>
    </citation>
    <scope>NUCLEOTIDE SEQUENCE [LARGE SCALE GENOMIC DNA]</scope>
    <source>
        <strain evidence="14 15">USS-CCA1</strain>
    </source>
</reference>
<dbReference type="CDD" id="cd00672">
    <property type="entry name" value="CysRS_core"/>
    <property type="match status" value="1"/>
</dbReference>
<feature type="short sequence motif" description="'KMSKS' region" evidence="12">
    <location>
        <begin position="266"/>
        <end position="270"/>
    </location>
</feature>
<dbReference type="InterPro" id="IPR009080">
    <property type="entry name" value="tRNAsynth_Ia_anticodon-bd"/>
</dbReference>
<dbReference type="Gene3D" id="3.40.50.620">
    <property type="entry name" value="HUPs"/>
    <property type="match status" value="1"/>
</dbReference>
<keyword evidence="7 12" id="KW-0862">Zinc</keyword>
<dbReference type="Proteomes" id="UP000437736">
    <property type="component" value="Unassembled WGS sequence"/>
</dbReference>
<keyword evidence="5 12" id="KW-0479">Metal-binding</keyword>
<feature type="binding site" evidence="12">
    <location>
        <position position="269"/>
    </location>
    <ligand>
        <name>ATP</name>
        <dbReference type="ChEBI" id="CHEBI:30616"/>
    </ligand>
</feature>
<keyword evidence="3 12" id="KW-0963">Cytoplasm</keyword>
<evidence type="ECO:0000256" key="9">
    <source>
        <dbReference type="ARBA" id="ARBA00022917"/>
    </source>
</evidence>
<gene>
    <name evidence="12" type="primary">cysS</name>
    <name evidence="14" type="ORF">GHK86_12335</name>
</gene>
<dbReference type="InterPro" id="IPR024909">
    <property type="entry name" value="Cys-tRNA/MSH_ligase"/>
</dbReference>
<dbReference type="InterPro" id="IPR056411">
    <property type="entry name" value="CysS_C"/>
</dbReference>
<evidence type="ECO:0000256" key="1">
    <source>
        <dbReference type="ARBA" id="ARBA00005594"/>
    </source>
</evidence>
<dbReference type="Pfam" id="PF23493">
    <property type="entry name" value="CysS_C"/>
    <property type="match status" value="1"/>
</dbReference>
<organism evidence="14 15">
    <name type="scientific">Acidiferrimicrobium australe</name>
    <dbReference type="NCBI Taxonomy" id="2664430"/>
    <lineage>
        <taxon>Bacteria</taxon>
        <taxon>Bacillati</taxon>
        <taxon>Actinomycetota</taxon>
        <taxon>Acidimicrobiia</taxon>
        <taxon>Acidimicrobiales</taxon>
        <taxon>Acidimicrobiaceae</taxon>
        <taxon>Acidiferrimicrobium</taxon>
    </lineage>
</organism>
<keyword evidence="15" id="KW-1185">Reference proteome</keyword>
<evidence type="ECO:0000313" key="14">
    <source>
        <dbReference type="EMBL" id="MST33504.1"/>
    </source>
</evidence>
<dbReference type="EMBL" id="WJHE01000617">
    <property type="protein sequence ID" value="MST33504.1"/>
    <property type="molecule type" value="Genomic_DNA"/>
</dbReference>
<dbReference type="NCBIfam" id="TIGR00435">
    <property type="entry name" value="cysS"/>
    <property type="match status" value="1"/>
</dbReference>
<comment type="subunit">
    <text evidence="2 12">Monomer.</text>
</comment>
<evidence type="ECO:0000256" key="12">
    <source>
        <dbReference type="HAMAP-Rule" id="MF_00041"/>
    </source>
</evidence>
<evidence type="ECO:0000256" key="11">
    <source>
        <dbReference type="ARBA" id="ARBA00047398"/>
    </source>
</evidence>
<dbReference type="SMART" id="SM00840">
    <property type="entry name" value="DALR_2"/>
    <property type="match status" value="1"/>
</dbReference>
<sequence length="446" mass="48144">MRLYDTALRRIEPLELRRPGELALYVCGPTVYAEPHVGHGRFSLAWDVLRRYARWSGLAVRYVSNVTDIDDKIIARANEEGGDAAEVAARWEAVWWRTMDRLGVERPDETPHATAYVERMVDLIAGLIAGGHAYVGGDGVYFAATSVPDYGLLAPGPLDQLQVGARVEVGEEAGKRSPLDFALWKLAKPGEPTWESPWGPGRPGWHTECVVMSLDLLGEGFDLHGGGIDLAFPHHENERAQAEAAGRAFARRWVHSGHVVAEGGEKMSKSLGNTLSLPALLDAHDPRAYRLLALQSHYRRSMTVSPATLEAAGRAVDGLDGFGREFAAARDAEPDAGVRARFAERMDDDLDTPGAVAVLFEAMKQARAGGDGAVAAAVIDAWEKGLGLPLAREAQVPAAAAAKAAERDAARASKDWARADALRAELVADGYVVEDTPEGTRLRPAR</sequence>
<keyword evidence="9 12" id="KW-0648">Protein biosynthesis</keyword>
<dbReference type="Gene3D" id="1.20.120.1910">
    <property type="entry name" value="Cysteine-tRNA ligase, C-terminal anti-codon recognition domain"/>
    <property type="match status" value="1"/>
</dbReference>
<dbReference type="PRINTS" id="PR00983">
    <property type="entry name" value="TRNASYNTHCYS"/>
</dbReference>
<evidence type="ECO:0000256" key="7">
    <source>
        <dbReference type="ARBA" id="ARBA00022833"/>
    </source>
</evidence>
<protein>
    <recommendedName>
        <fullName evidence="12">Cysteine--tRNA ligase</fullName>
        <ecNumber evidence="12">6.1.1.16</ecNumber>
    </recommendedName>
    <alternativeName>
        <fullName evidence="12">Cysteinyl-tRNA synthetase</fullName>
        <shortName evidence="12">CysRS</shortName>
    </alternativeName>
</protein>
<dbReference type="InterPro" id="IPR015803">
    <property type="entry name" value="Cys-tRNA-ligase"/>
</dbReference>
<dbReference type="SUPFAM" id="SSF52374">
    <property type="entry name" value="Nucleotidylyl transferase"/>
    <property type="match status" value="1"/>
</dbReference>
<name>A0ABW9QVP0_9ACTN</name>
<keyword evidence="4 12" id="KW-0436">Ligase</keyword>
<comment type="caution">
    <text evidence="14">The sequence shown here is derived from an EMBL/GenBank/DDBJ whole genome shotgun (WGS) entry which is preliminary data.</text>
</comment>
<dbReference type="InterPro" id="IPR014729">
    <property type="entry name" value="Rossmann-like_a/b/a_fold"/>
</dbReference>
<dbReference type="HAMAP" id="MF_00041">
    <property type="entry name" value="Cys_tRNA_synth"/>
    <property type="match status" value="1"/>
</dbReference>
<feature type="binding site" evidence="12">
    <location>
        <position position="27"/>
    </location>
    <ligand>
        <name>Zn(2+)</name>
        <dbReference type="ChEBI" id="CHEBI:29105"/>
    </ligand>
</feature>
<comment type="catalytic activity">
    <reaction evidence="11 12">
        <text>tRNA(Cys) + L-cysteine + ATP = L-cysteinyl-tRNA(Cys) + AMP + diphosphate</text>
        <dbReference type="Rhea" id="RHEA:17773"/>
        <dbReference type="Rhea" id="RHEA-COMP:9661"/>
        <dbReference type="Rhea" id="RHEA-COMP:9679"/>
        <dbReference type="ChEBI" id="CHEBI:30616"/>
        <dbReference type="ChEBI" id="CHEBI:33019"/>
        <dbReference type="ChEBI" id="CHEBI:35235"/>
        <dbReference type="ChEBI" id="CHEBI:78442"/>
        <dbReference type="ChEBI" id="CHEBI:78517"/>
        <dbReference type="ChEBI" id="CHEBI:456215"/>
        <dbReference type="EC" id="6.1.1.16"/>
    </reaction>
</comment>
<dbReference type="GO" id="GO:0004817">
    <property type="term" value="F:cysteine-tRNA ligase activity"/>
    <property type="evidence" value="ECO:0007669"/>
    <property type="project" value="UniProtKB-EC"/>
</dbReference>
<keyword evidence="10 12" id="KW-0030">Aminoacyl-tRNA synthetase</keyword>
<keyword evidence="6 12" id="KW-0547">Nucleotide-binding</keyword>
<evidence type="ECO:0000256" key="10">
    <source>
        <dbReference type="ARBA" id="ARBA00023146"/>
    </source>
</evidence>
<dbReference type="PANTHER" id="PTHR10890:SF30">
    <property type="entry name" value="CYSTEINE--TRNA LIGASE"/>
    <property type="match status" value="1"/>
</dbReference>
<evidence type="ECO:0000256" key="8">
    <source>
        <dbReference type="ARBA" id="ARBA00022840"/>
    </source>
</evidence>
<evidence type="ECO:0000256" key="6">
    <source>
        <dbReference type="ARBA" id="ARBA00022741"/>
    </source>
</evidence>
<evidence type="ECO:0000256" key="5">
    <source>
        <dbReference type="ARBA" id="ARBA00022723"/>
    </source>
</evidence>
<feature type="domain" description="Cysteinyl-tRNA synthetase class Ia DALR" evidence="13">
    <location>
        <begin position="341"/>
        <end position="396"/>
    </location>
</feature>
<proteinExistence type="inferred from homology"/>
<comment type="similarity">
    <text evidence="1 12">Belongs to the class-I aminoacyl-tRNA synthetase family.</text>
</comment>
<evidence type="ECO:0000256" key="2">
    <source>
        <dbReference type="ARBA" id="ARBA00011245"/>
    </source>
</evidence>
<feature type="binding site" evidence="12">
    <location>
        <position position="209"/>
    </location>
    <ligand>
        <name>Zn(2+)</name>
        <dbReference type="ChEBI" id="CHEBI:29105"/>
    </ligand>
</feature>
<dbReference type="InterPro" id="IPR015273">
    <property type="entry name" value="Cys-tRNA-synt_Ia_DALR"/>
</dbReference>
<comment type="subcellular location">
    <subcellularLocation>
        <location evidence="12">Cytoplasm</location>
    </subcellularLocation>
</comment>
<evidence type="ECO:0000313" key="15">
    <source>
        <dbReference type="Proteomes" id="UP000437736"/>
    </source>
</evidence>
<dbReference type="PANTHER" id="PTHR10890">
    <property type="entry name" value="CYSTEINYL-TRNA SYNTHETASE"/>
    <property type="match status" value="1"/>
</dbReference>
<feature type="binding site" evidence="12">
    <location>
        <position position="238"/>
    </location>
    <ligand>
        <name>Zn(2+)</name>
        <dbReference type="ChEBI" id="CHEBI:29105"/>
    </ligand>
</feature>
<keyword evidence="8 12" id="KW-0067">ATP-binding</keyword>
<evidence type="ECO:0000259" key="13">
    <source>
        <dbReference type="SMART" id="SM00840"/>
    </source>
</evidence>
<evidence type="ECO:0000256" key="4">
    <source>
        <dbReference type="ARBA" id="ARBA00022598"/>
    </source>
</evidence>
<comment type="cofactor">
    <cofactor evidence="12">
        <name>Zn(2+)</name>
        <dbReference type="ChEBI" id="CHEBI:29105"/>
    </cofactor>
    <text evidence="12">Binds 1 zinc ion per subunit.</text>
</comment>
<dbReference type="SUPFAM" id="SSF47323">
    <property type="entry name" value="Anticodon-binding domain of a subclass of class I aminoacyl-tRNA synthetases"/>
    <property type="match status" value="1"/>
</dbReference>
<feature type="binding site" evidence="12">
    <location>
        <position position="234"/>
    </location>
    <ligand>
        <name>Zn(2+)</name>
        <dbReference type="ChEBI" id="CHEBI:29105"/>
    </ligand>
</feature>
<accession>A0ABW9QVP0</accession>
<feature type="short sequence motif" description="'HIGH' region" evidence="12">
    <location>
        <begin position="29"/>
        <end position="39"/>
    </location>
</feature>
<evidence type="ECO:0000256" key="3">
    <source>
        <dbReference type="ARBA" id="ARBA00022490"/>
    </source>
</evidence>
<dbReference type="InterPro" id="IPR032678">
    <property type="entry name" value="tRNA-synt_1_cat_dom"/>
</dbReference>